<name>A0AAW0B605_9AGAR</name>
<organism evidence="2 3">
    <name type="scientific">Favolaschia claudopus</name>
    <dbReference type="NCBI Taxonomy" id="2862362"/>
    <lineage>
        <taxon>Eukaryota</taxon>
        <taxon>Fungi</taxon>
        <taxon>Dikarya</taxon>
        <taxon>Basidiomycota</taxon>
        <taxon>Agaricomycotina</taxon>
        <taxon>Agaricomycetes</taxon>
        <taxon>Agaricomycetidae</taxon>
        <taxon>Agaricales</taxon>
        <taxon>Marasmiineae</taxon>
        <taxon>Mycenaceae</taxon>
        <taxon>Favolaschia</taxon>
    </lineage>
</organism>
<keyword evidence="3" id="KW-1185">Reference proteome</keyword>
<feature type="signal peptide" evidence="1">
    <location>
        <begin position="1"/>
        <end position="26"/>
    </location>
</feature>
<evidence type="ECO:0000313" key="2">
    <source>
        <dbReference type="EMBL" id="KAK7021256.1"/>
    </source>
</evidence>
<dbReference type="EMBL" id="JAWWNJ010000039">
    <property type="protein sequence ID" value="KAK7021256.1"/>
    <property type="molecule type" value="Genomic_DNA"/>
</dbReference>
<feature type="chain" id="PRO_5043350936" description="Secreted protein" evidence="1">
    <location>
        <begin position="27"/>
        <end position="257"/>
    </location>
</feature>
<comment type="caution">
    <text evidence="2">The sequence shown here is derived from an EMBL/GenBank/DDBJ whole genome shotgun (WGS) entry which is preliminary data.</text>
</comment>
<accession>A0AAW0B605</accession>
<protein>
    <recommendedName>
        <fullName evidence="4">Secreted protein</fullName>
    </recommendedName>
</protein>
<sequence>MSFALCTFSHCYLLILLLIQVGYSSGLVGLLALHDDLFVGRGSSKFKDTSKGLWHGCGFRDASDIMRASCVFEDRFLISRMVEPGVDLGCGLDRRIILGRLAATVLNSTHEHRTSELVVRGNCCWFRRQRYPWSNFETQLNLDWGFAQCGYRLPPGRSRRRCSNSDLATPPIVFVVQPVMRKPAGHSFQYALSLWISSSRIPAYRLLPPVINRVPARWGCRRILECACEERDENEKHVVALGRLDVVPSPFHAVVFE</sequence>
<keyword evidence="1" id="KW-0732">Signal</keyword>
<evidence type="ECO:0000313" key="3">
    <source>
        <dbReference type="Proteomes" id="UP001362999"/>
    </source>
</evidence>
<proteinExistence type="predicted"/>
<evidence type="ECO:0000256" key="1">
    <source>
        <dbReference type="SAM" id="SignalP"/>
    </source>
</evidence>
<dbReference type="AlphaFoldDB" id="A0AAW0B605"/>
<evidence type="ECO:0008006" key="4">
    <source>
        <dbReference type="Google" id="ProtNLM"/>
    </source>
</evidence>
<reference evidence="2 3" key="1">
    <citation type="journal article" date="2024" name="J Genomics">
        <title>Draft genome sequencing and assembly of Favolaschia claudopus CIRM-BRFM 2984 isolated from oak limbs.</title>
        <authorList>
            <person name="Navarro D."/>
            <person name="Drula E."/>
            <person name="Chaduli D."/>
            <person name="Cazenave R."/>
            <person name="Ahrendt S."/>
            <person name="Wang J."/>
            <person name="Lipzen A."/>
            <person name="Daum C."/>
            <person name="Barry K."/>
            <person name="Grigoriev I.V."/>
            <person name="Favel A."/>
            <person name="Rosso M.N."/>
            <person name="Martin F."/>
        </authorList>
    </citation>
    <scope>NUCLEOTIDE SEQUENCE [LARGE SCALE GENOMIC DNA]</scope>
    <source>
        <strain evidence="2 3">CIRM-BRFM 2984</strain>
    </source>
</reference>
<dbReference type="Proteomes" id="UP001362999">
    <property type="component" value="Unassembled WGS sequence"/>
</dbReference>
<gene>
    <name evidence="2" type="ORF">R3P38DRAFT_2781372</name>
</gene>